<evidence type="ECO:0000256" key="1">
    <source>
        <dbReference type="SAM" id="MobiDB-lite"/>
    </source>
</evidence>
<dbReference type="KEGG" id="nai:NECAME_18565"/>
<sequence length="255" mass="27420">HAAQGGRHAAGGRTVDRHLLDAVGGTRHRVSRHAGRKRRLRAGAAQGAARARHHGARHRDDAHAARAERARGPDRVPADGRVRLREPRQRVSRDSLAQPRADRGHAAVFHRAAAHGRHRHGRRRRAARGRQLGRAWPVGRRLPADARDRHRDFRHGNGGADGARGACDGGAPACVAVSVRNDDGGCRVGGLYVAGLDTRECARQHGWRLSVPGIFHGGFAGCPRGARDHRNAGTAHLAGFPALARGKAGHPFARH</sequence>
<keyword evidence="3" id="KW-1185">Reference proteome</keyword>
<dbReference type="Proteomes" id="UP000053676">
    <property type="component" value="Unassembled WGS sequence"/>
</dbReference>
<evidence type="ECO:0000313" key="2">
    <source>
        <dbReference type="EMBL" id="ETN72999.1"/>
    </source>
</evidence>
<protein>
    <submittedName>
        <fullName evidence="2">Uncharacterized protein</fullName>
    </submittedName>
</protein>
<feature type="compositionally biased region" description="Low complexity" evidence="1">
    <location>
        <begin position="1"/>
        <end position="13"/>
    </location>
</feature>
<name>W2STB9_NECAM</name>
<dbReference type="EMBL" id="KI662180">
    <property type="protein sequence ID" value="ETN72999.1"/>
    <property type="molecule type" value="Genomic_DNA"/>
</dbReference>
<feature type="compositionally biased region" description="Basic and acidic residues" evidence="1">
    <location>
        <begin position="58"/>
        <end position="93"/>
    </location>
</feature>
<feature type="compositionally biased region" description="Basic residues" evidence="1">
    <location>
        <begin position="26"/>
        <end position="41"/>
    </location>
</feature>
<feature type="non-terminal residue" evidence="2">
    <location>
        <position position="1"/>
    </location>
</feature>
<proteinExistence type="predicted"/>
<dbReference type="AlphaFoldDB" id="W2STB9"/>
<gene>
    <name evidence="2" type="ORF">NECAME_18565</name>
</gene>
<feature type="region of interest" description="Disordered" evidence="1">
    <location>
        <begin position="1"/>
        <end position="105"/>
    </location>
</feature>
<evidence type="ECO:0000313" key="3">
    <source>
        <dbReference type="Proteomes" id="UP000053676"/>
    </source>
</evidence>
<organism evidence="2 3">
    <name type="scientific">Necator americanus</name>
    <name type="common">Human hookworm</name>
    <dbReference type="NCBI Taxonomy" id="51031"/>
    <lineage>
        <taxon>Eukaryota</taxon>
        <taxon>Metazoa</taxon>
        <taxon>Ecdysozoa</taxon>
        <taxon>Nematoda</taxon>
        <taxon>Chromadorea</taxon>
        <taxon>Rhabditida</taxon>
        <taxon>Rhabditina</taxon>
        <taxon>Rhabditomorpha</taxon>
        <taxon>Strongyloidea</taxon>
        <taxon>Ancylostomatidae</taxon>
        <taxon>Bunostominae</taxon>
        <taxon>Necator</taxon>
    </lineage>
</organism>
<reference evidence="3" key="1">
    <citation type="journal article" date="2014" name="Nat. Genet.">
        <title>Genome of the human hookworm Necator americanus.</title>
        <authorList>
            <person name="Tang Y.T."/>
            <person name="Gao X."/>
            <person name="Rosa B.A."/>
            <person name="Abubucker S."/>
            <person name="Hallsworth-Pepin K."/>
            <person name="Martin J."/>
            <person name="Tyagi R."/>
            <person name="Heizer E."/>
            <person name="Zhang X."/>
            <person name="Bhonagiri-Palsikar V."/>
            <person name="Minx P."/>
            <person name="Warren W.C."/>
            <person name="Wang Q."/>
            <person name="Zhan B."/>
            <person name="Hotez P.J."/>
            <person name="Sternberg P.W."/>
            <person name="Dougall A."/>
            <person name="Gaze S.T."/>
            <person name="Mulvenna J."/>
            <person name="Sotillo J."/>
            <person name="Ranganathan S."/>
            <person name="Rabelo E.M."/>
            <person name="Wilson R.K."/>
            <person name="Felgner P.L."/>
            <person name="Bethony J."/>
            <person name="Hawdon J.M."/>
            <person name="Gasser R.B."/>
            <person name="Loukas A."/>
            <person name="Mitreva M."/>
        </authorList>
    </citation>
    <scope>NUCLEOTIDE SEQUENCE [LARGE SCALE GENOMIC DNA]</scope>
</reference>
<accession>W2STB9</accession>